<name>A0A9P5S403_9FUNG</name>
<reference evidence="3" key="1">
    <citation type="journal article" date="2020" name="Fungal Divers.">
        <title>Resolving the Mortierellaceae phylogeny through synthesis of multi-gene phylogenetics and phylogenomics.</title>
        <authorList>
            <person name="Vandepol N."/>
            <person name="Liber J."/>
            <person name="Desiro A."/>
            <person name="Na H."/>
            <person name="Kennedy M."/>
            <person name="Barry K."/>
            <person name="Grigoriev I.V."/>
            <person name="Miller A.N."/>
            <person name="O'Donnell K."/>
            <person name="Stajich J.E."/>
            <person name="Bonito G."/>
        </authorList>
    </citation>
    <scope>NUCLEOTIDE SEQUENCE</scope>
    <source>
        <strain evidence="3">NRRL 6426</strain>
    </source>
</reference>
<comment type="caution">
    <text evidence="3">The sequence shown here is derived from an EMBL/GenBank/DDBJ whole genome shotgun (WGS) entry which is preliminary data.</text>
</comment>
<evidence type="ECO:0000313" key="3">
    <source>
        <dbReference type="EMBL" id="KAF9152938.1"/>
    </source>
</evidence>
<dbReference type="EMBL" id="JAAAUQ010000209">
    <property type="protein sequence ID" value="KAF9152938.1"/>
    <property type="molecule type" value="Genomic_DNA"/>
</dbReference>
<evidence type="ECO:0000256" key="1">
    <source>
        <dbReference type="SAM" id="MobiDB-lite"/>
    </source>
</evidence>
<feature type="signal peptide" evidence="2">
    <location>
        <begin position="1"/>
        <end position="24"/>
    </location>
</feature>
<dbReference type="OrthoDB" id="10370798at2759"/>
<proteinExistence type="predicted"/>
<feature type="compositionally biased region" description="Polar residues" evidence="1">
    <location>
        <begin position="89"/>
        <end position="100"/>
    </location>
</feature>
<gene>
    <name evidence="3" type="ORF">BG015_004416</name>
</gene>
<feature type="region of interest" description="Disordered" evidence="1">
    <location>
        <begin position="89"/>
        <end position="121"/>
    </location>
</feature>
<protein>
    <submittedName>
        <fullName evidence="3">Uncharacterized protein</fullName>
    </submittedName>
</protein>
<keyword evidence="4" id="KW-1185">Reference proteome</keyword>
<evidence type="ECO:0000256" key="2">
    <source>
        <dbReference type="SAM" id="SignalP"/>
    </source>
</evidence>
<dbReference type="AlphaFoldDB" id="A0A9P5S403"/>
<accession>A0A9P5S403</accession>
<feature type="compositionally biased region" description="Basic and acidic residues" evidence="1">
    <location>
        <begin position="56"/>
        <end position="65"/>
    </location>
</feature>
<feature type="chain" id="PRO_5040239440" evidence="2">
    <location>
        <begin position="25"/>
        <end position="121"/>
    </location>
</feature>
<keyword evidence="2" id="KW-0732">Signal</keyword>
<dbReference type="Proteomes" id="UP000748756">
    <property type="component" value="Unassembled WGS sequence"/>
</dbReference>
<sequence length="121" mass="13342">MRFSLPFSLAVMVAITTIISFTSSTPIPINTNNNCHLVPRAWCQPQKIPEQPKPVKRTDAHDDANSSRGPTISYNFPIGEPCTIKSRTGPSSFYSNSDLSPSDWCPPQMLDPVEPSQPKVL</sequence>
<organism evidence="3 4">
    <name type="scientific">Linnemannia schmuckeri</name>
    <dbReference type="NCBI Taxonomy" id="64567"/>
    <lineage>
        <taxon>Eukaryota</taxon>
        <taxon>Fungi</taxon>
        <taxon>Fungi incertae sedis</taxon>
        <taxon>Mucoromycota</taxon>
        <taxon>Mortierellomycotina</taxon>
        <taxon>Mortierellomycetes</taxon>
        <taxon>Mortierellales</taxon>
        <taxon>Mortierellaceae</taxon>
        <taxon>Linnemannia</taxon>
    </lineage>
</organism>
<evidence type="ECO:0000313" key="4">
    <source>
        <dbReference type="Proteomes" id="UP000748756"/>
    </source>
</evidence>
<feature type="region of interest" description="Disordered" evidence="1">
    <location>
        <begin position="46"/>
        <end position="74"/>
    </location>
</feature>